<evidence type="ECO:0000256" key="1">
    <source>
        <dbReference type="SAM" id="Coils"/>
    </source>
</evidence>
<dbReference type="InterPro" id="IPR002514">
    <property type="entry name" value="Transposase_8"/>
</dbReference>
<organism evidence="2 3">
    <name type="scientific">Thermosediminibacter oceani (strain ATCC BAA-1034 / DSM 16646 / JW/IW-1228P)</name>
    <dbReference type="NCBI Taxonomy" id="555079"/>
    <lineage>
        <taxon>Bacteria</taxon>
        <taxon>Bacillati</taxon>
        <taxon>Bacillota</taxon>
        <taxon>Clostridia</taxon>
        <taxon>Thermosediminibacterales</taxon>
        <taxon>Thermosediminibacteraceae</taxon>
        <taxon>Thermosediminibacter</taxon>
    </lineage>
</organism>
<keyword evidence="1" id="KW-0175">Coiled coil</keyword>
<protein>
    <submittedName>
        <fullName evidence="2">Transposase IS3/IS911 family protein</fullName>
    </submittedName>
</protein>
<dbReference type="HOGENOM" id="CLU_175529_1_0_9"/>
<dbReference type="GO" id="GO:0006313">
    <property type="term" value="P:DNA transposition"/>
    <property type="evidence" value="ECO:0007669"/>
    <property type="project" value="InterPro"/>
</dbReference>
<proteinExistence type="predicted"/>
<dbReference type="AlphaFoldDB" id="D9RZH1"/>
<dbReference type="SUPFAM" id="SSF46689">
    <property type="entry name" value="Homeodomain-like"/>
    <property type="match status" value="1"/>
</dbReference>
<dbReference type="GO" id="GO:0004803">
    <property type="term" value="F:transposase activity"/>
    <property type="evidence" value="ECO:0007669"/>
    <property type="project" value="InterPro"/>
</dbReference>
<sequence length="103" mass="12093">MKKKRYDREFKEQVVRECQEVGNIALVARGHGLSKNTVYNWLQATRKNGSVIPLPRDVNQRLLEAENRLESLARENDQLKRLVAEKELELAILRELRDRVNPQ</sequence>
<dbReference type="EMBL" id="CP002131">
    <property type="protein sequence ID" value="ADL06869.1"/>
    <property type="molecule type" value="Genomic_DNA"/>
</dbReference>
<feature type="coiled-coil region" evidence="1">
    <location>
        <begin position="62"/>
        <end position="99"/>
    </location>
</feature>
<evidence type="ECO:0000313" key="2">
    <source>
        <dbReference type="EMBL" id="ADL06869.1"/>
    </source>
</evidence>
<dbReference type="eggNOG" id="COG2963">
    <property type="taxonomic scope" value="Bacteria"/>
</dbReference>
<name>D9RZH1_THEOJ</name>
<dbReference type="Pfam" id="PF01527">
    <property type="entry name" value="HTH_Tnp_1"/>
    <property type="match status" value="1"/>
</dbReference>
<dbReference type="GO" id="GO:0003677">
    <property type="term" value="F:DNA binding"/>
    <property type="evidence" value="ECO:0007669"/>
    <property type="project" value="InterPro"/>
</dbReference>
<reference evidence="2 3" key="1">
    <citation type="journal article" date="2010" name="Stand. Genomic Sci.">
        <title>Complete genome sequence of Thermosediminibacter oceani type strain (JW/IW-1228P).</title>
        <authorList>
            <person name="Pitluck S."/>
            <person name="Yasawong M."/>
            <person name="Munk C."/>
            <person name="Nolan M."/>
            <person name="Lapidus A."/>
            <person name="Lucas S."/>
            <person name="Glavina Del Rio T."/>
            <person name="Tice H."/>
            <person name="Cheng J.F."/>
            <person name="Bruce D."/>
            <person name="Detter C."/>
            <person name="Tapia R."/>
            <person name="Han C."/>
            <person name="Goodwin L."/>
            <person name="Liolios K."/>
            <person name="Ivanova N."/>
            <person name="Mavromatis K."/>
            <person name="Mikhailova N."/>
            <person name="Pati A."/>
            <person name="Chen A."/>
            <person name="Palaniappan K."/>
            <person name="Land M."/>
            <person name="Hauser L."/>
            <person name="Chang Y.J."/>
            <person name="Jeffries C.D."/>
            <person name="Rohde M."/>
            <person name="Spring S."/>
            <person name="Sikorski J."/>
            <person name="Goker M."/>
            <person name="Woyke T."/>
            <person name="Bristow J."/>
            <person name="Eisen J.A."/>
            <person name="Markowitz V."/>
            <person name="Hugenholtz P."/>
            <person name="Kyrpides N.C."/>
            <person name="Klenk H.P."/>
        </authorList>
    </citation>
    <scope>NUCLEOTIDE SEQUENCE [LARGE SCALE GENOMIC DNA]</scope>
    <source>
        <strain evidence="3">ATCC BAA-1034 / DSM 16646 / JW/IW-1228P</strain>
    </source>
</reference>
<dbReference type="Proteomes" id="UP000000272">
    <property type="component" value="Chromosome"/>
</dbReference>
<keyword evidence="3" id="KW-1185">Reference proteome</keyword>
<accession>D9RZH1</accession>
<evidence type="ECO:0000313" key="3">
    <source>
        <dbReference type="Proteomes" id="UP000000272"/>
    </source>
</evidence>
<gene>
    <name evidence="2" type="ordered locus">Toce_0076</name>
</gene>
<dbReference type="InterPro" id="IPR009057">
    <property type="entry name" value="Homeodomain-like_sf"/>
</dbReference>
<dbReference type="KEGG" id="toc:Toce_0076"/>